<evidence type="ECO:0000313" key="2">
    <source>
        <dbReference type="EMBL" id="GER61032.1"/>
    </source>
</evidence>
<keyword evidence="1" id="KW-0560">Oxidoreductase</keyword>
<dbReference type="InterPro" id="IPR000836">
    <property type="entry name" value="PRTase_dom"/>
</dbReference>
<protein>
    <submittedName>
        <fullName evidence="2">Oxidoreductase</fullName>
    </submittedName>
</protein>
<organism evidence="2 3">
    <name type="scientific">Patiriisocius marinus</name>
    <dbReference type="NCBI Taxonomy" id="1397112"/>
    <lineage>
        <taxon>Bacteria</taxon>
        <taxon>Pseudomonadati</taxon>
        <taxon>Bacteroidota</taxon>
        <taxon>Flavobacteriia</taxon>
        <taxon>Flavobacteriales</taxon>
        <taxon>Flavobacteriaceae</taxon>
        <taxon>Patiriisocius</taxon>
    </lineage>
</organism>
<dbReference type="EMBL" id="BKCG01000015">
    <property type="protein sequence ID" value="GER61032.1"/>
    <property type="molecule type" value="Genomic_DNA"/>
</dbReference>
<gene>
    <name evidence="2" type="ORF">ULMA_31400</name>
</gene>
<dbReference type="CDD" id="cd05327">
    <property type="entry name" value="retinol-DH_like_SDR_c_like"/>
    <property type="match status" value="1"/>
</dbReference>
<dbReference type="PANTHER" id="PTHR43157:SF31">
    <property type="entry name" value="PHOSPHATIDYLINOSITOL-GLYCAN BIOSYNTHESIS CLASS F PROTEIN"/>
    <property type="match status" value="1"/>
</dbReference>
<dbReference type="Pfam" id="PF00106">
    <property type="entry name" value="adh_short"/>
    <property type="match status" value="1"/>
</dbReference>
<comment type="caution">
    <text evidence="2">The sequence shown here is derived from an EMBL/GenBank/DDBJ whole genome shotgun (WGS) entry which is preliminary data.</text>
</comment>
<proteinExistence type="predicted"/>
<dbReference type="InterPro" id="IPR002347">
    <property type="entry name" value="SDR_fam"/>
</dbReference>
<evidence type="ECO:0000313" key="3">
    <source>
        <dbReference type="Proteomes" id="UP000326509"/>
    </source>
</evidence>
<accession>A0A5J4J2B5</accession>
<dbReference type="Gene3D" id="3.40.50.720">
    <property type="entry name" value="NAD(P)-binding Rossmann-like Domain"/>
    <property type="match status" value="1"/>
</dbReference>
<sequence length="356" mass="39730">MCVITTQTKKYPTFENPYKELRLLLPDLCLIILILKKIDKMNTNQFGKKGWTPDRIEKLNGKTYVITGTTSGTGFEAAKILLSKGAKVVMLNRNPKKAEDTIKTLKQELGNHIDVVAIKMDLAVQDSVKKAAEEVIKTVPQINALICNAAIAQVPKQTLTVDGWESQMGTNYYGNFTLQALLFPLIEKSKGRIVTVGSLGYDMGIKTIKFDDLNWNKDYTPNNAYSQSKLAQIMSIYELQERLKKVDKSDIKAYACHPGSSRTNLINSSGSPLMKFIFNLMKLSPLTQSAEKGAYPQLMCATEPNLDQSSFYGPTGRNNWTGPVGAHKLESHAKDKVVSNKLWELSEKETGIKWNI</sequence>
<name>A0A5J4J2B5_9FLAO</name>
<dbReference type="Proteomes" id="UP000326509">
    <property type="component" value="Unassembled WGS sequence"/>
</dbReference>
<dbReference type="GO" id="GO:0016491">
    <property type="term" value="F:oxidoreductase activity"/>
    <property type="evidence" value="ECO:0007669"/>
    <property type="project" value="UniProtKB-KW"/>
</dbReference>
<dbReference type="CDD" id="cd06223">
    <property type="entry name" value="PRTases_typeI"/>
    <property type="match status" value="1"/>
</dbReference>
<dbReference type="SUPFAM" id="SSF51735">
    <property type="entry name" value="NAD(P)-binding Rossmann-fold domains"/>
    <property type="match status" value="1"/>
</dbReference>
<reference evidence="2 3" key="1">
    <citation type="submission" date="2019-08" db="EMBL/GenBank/DDBJ databases">
        <title>Draft genome sequence of Ulvibacter marinus type strain NBRC 109484.</title>
        <authorList>
            <person name="Kawano K."/>
            <person name="Ushijima N."/>
            <person name="Kihara M."/>
            <person name="Itoh H."/>
        </authorList>
    </citation>
    <scope>NUCLEOTIDE SEQUENCE [LARGE SCALE GENOMIC DNA]</scope>
    <source>
        <strain evidence="2 3">NBRC 109484</strain>
    </source>
</reference>
<dbReference type="AlphaFoldDB" id="A0A5J4J2B5"/>
<dbReference type="PANTHER" id="PTHR43157">
    <property type="entry name" value="PHOSPHATIDYLINOSITOL-GLYCAN BIOSYNTHESIS CLASS F PROTEIN-RELATED"/>
    <property type="match status" value="1"/>
</dbReference>
<evidence type="ECO:0000256" key="1">
    <source>
        <dbReference type="ARBA" id="ARBA00023002"/>
    </source>
</evidence>
<keyword evidence="3" id="KW-1185">Reference proteome</keyword>
<dbReference type="PRINTS" id="PR00081">
    <property type="entry name" value="GDHRDH"/>
</dbReference>
<dbReference type="InterPro" id="IPR036291">
    <property type="entry name" value="NAD(P)-bd_dom_sf"/>
</dbReference>